<comment type="caution">
    <text evidence="1">The sequence shown here is derived from an EMBL/GenBank/DDBJ whole genome shotgun (WGS) entry which is preliminary data.</text>
</comment>
<dbReference type="RefSeq" id="WP_374621593.1">
    <property type="nucleotide sequence ID" value="NZ_JBHSIH010000001.1"/>
</dbReference>
<sequence>MKSSDVYFIYLLPRVLAEPAWKHLERFFHVPTLENEKQALMVGCELDLHQHPYLSIRAKDWGGLGGTRRVLIRHDIVASILEVASHTSQVGFVNLSVVREQLKDQSS</sequence>
<keyword evidence="2" id="KW-1185">Reference proteome</keyword>
<proteinExistence type="predicted"/>
<accession>A0ABW5EJ54</accession>
<name>A0ABW5EJ54_9BURK</name>
<dbReference type="EMBL" id="JBHUIG010000003">
    <property type="protein sequence ID" value="MFD2317935.1"/>
    <property type="molecule type" value="Genomic_DNA"/>
</dbReference>
<evidence type="ECO:0000313" key="1">
    <source>
        <dbReference type="EMBL" id="MFD2317935.1"/>
    </source>
</evidence>
<dbReference type="Proteomes" id="UP001597287">
    <property type="component" value="Unassembled WGS sequence"/>
</dbReference>
<gene>
    <name evidence="1" type="ORF">ACFSPV_04415</name>
</gene>
<evidence type="ECO:0000313" key="2">
    <source>
        <dbReference type="Proteomes" id="UP001597287"/>
    </source>
</evidence>
<organism evidence="1 2">
    <name type="scientific">Delftia deserti</name>
    <dbReference type="NCBI Taxonomy" id="1651218"/>
    <lineage>
        <taxon>Bacteria</taxon>
        <taxon>Pseudomonadati</taxon>
        <taxon>Pseudomonadota</taxon>
        <taxon>Betaproteobacteria</taxon>
        <taxon>Burkholderiales</taxon>
        <taxon>Comamonadaceae</taxon>
        <taxon>Delftia</taxon>
    </lineage>
</organism>
<protein>
    <submittedName>
        <fullName evidence="1">Uncharacterized protein</fullName>
    </submittedName>
</protein>
<reference evidence="2" key="1">
    <citation type="journal article" date="2019" name="Int. J. Syst. Evol. Microbiol.">
        <title>The Global Catalogue of Microorganisms (GCM) 10K type strain sequencing project: providing services to taxonomists for standard genome sequencing and annotation.</title>
        <authorList>
            <consortium name="The Broad Institute Genomics Platform"/>
            <consortium name="The Broad Institute Genome Sequencing Center for Infectious Disease"/>
            <person name="Wu L."/>
            <person name="Ma J."/>
        </authorList>
    </citation>
    <scope>NUCLEOTIDE SEQUENCE [LARGE SCALE GENOMIC DNA]</scope>
    <source>
        <strain evidence="2">CCUG 62793</strain>
    </source>
</reference>